<dbReference type="InterPro" id="IPR002545">
    <property type="entry name" value="CheW-lke_dom"/>
</dbReference>
<dbReference type="SUPFAM" id="SSF50341">
    <property type="entry name" value="CheW-like"/>
    <property type="match status" value="1"/>
</dbReference>
<dbReference type="Pfam" id="PF01584">
    <property type="entry name" value="CheW"/>
    <property type="match status" value="1"/>
</dbReference>
<proteinExistence type="predicted"/>
<dbReference type="Proteomes" id="UP001303902">
    <property type="component" value="Chromosome"/>
</dbReference>
<protein>
    <submittedName>
        <fullName evidence="2">Chemotaxis protein CheW</fullName>
    </submittedName>
</protein>
<feature type="domain" description="CheW-like" evidence="1">
    <location>
        <begin position="12"/>
        <end position="152"/>
    </location>
</feature>
<dbReference type="InterPro" id="IPR039315">
    <property type="entry name" value="CheW"/>
</dbReference>
<dbReference type="PANTHER" id="PTHR22617">
    <property type="entry name" value="CHEMOTAXIS SENSOR HISTIDINE KINASE-RELATED"/>
    <property type="match status" value="1"/>
</dbReference>
<dbReference type="EMBL" id="CP129118">
    <property type="protein sequence ID" value="WOV86101.1"/>
    <property type="molecule type" value="Genomic_DNA"/>
</dbReference>
<dbReference type="SMART" id="SM00260">
    <property type="entry name" value="CheW"/>
    <property type="match status" value="1"/>
</dbReference>
<evidence type="ECO:0000313" key="3">
    <source>
        <dbReference type="Proteomes" id="UP001303902"/>
    </source>
</evidence>
<gene>
    <name evidence="2" type="ORF">QWT69_09035</name>
</gene>
<dbReference type="PANTHER" id="PTHR22617:SF23">
    <property type="entry name" value="CHEMOTAXIS PROTEIN CHEW"/>
    <property type="match status" value="1"/>
</dbReference>
<evidence type="ECO:0000313" key="2">
    <source>
        <dbReference type="EMBL" id="WOV86101.1"/>
    </source>
</evidence>
<dbReference type="InterPro" id="IPR036061">
    <property type="entry name" value="CheW-like_dom_sf"/>
</dbReference>
<dbReference type="Gene3D" id="2.30.30.40">
    <property type="entry name" value="SH3 Domains"/>
    <property type="match status" value="1"/>
</dbReference>
<evidence type="ECO:0000259" key="1">
    <source>
        <dbReference type="PROSITE" id="PS50851"/>
    </source>
</evidence>
<accession>A0ABZ0L0R9</accession>
<organism evidence="2 3">
    <name type="scientific">Sporosarcina oncorhynchi</name>
    <dbReference type="NCBI Taxonomy" id="3056444"/>
    <lineage>
        <taxon>Bacteria</taxon>
        <taxon>Bacillati</taxon>
        <taxon>Bacillota</taxon>
        <taxon>Bacilli</taxon>
        <taxon>Bacillales</taxon>
        <taxon>Caryophanaceae</taxon>
        <taxon>Sporosarcina</taxon>
    </lineage>
</organism>
<name>A0ABZ0L0R9_9BACL</name>
<dbReference type="PROSITE" id="PS50851">
    <property type="entry name" value="CHEW"/>
    <property type="match status" value="1"/>
</dbReference>
<reference evidence="2 3" key="1">
    <citation type="submission" date="2023-06" db="EMBL/GenBank/DDBJ databases">
        <title>Sporosarcina sp. nov., isolated from Korean tranditional fermented seafood 'Jeotgal'.</title>
        <authorList>
            <person name="Yang A.I."/>
            <person name="Shin N.-R."/>
        </authorList>
    </citation>
    <scope>NUCLEOTIDE SEQUENCE [LARGE SCALE GENOMIC DNA]</scope>
    <source>
        <strain evidence="2 3">T2O-4</strain>
    </source>
</reference>
<dbReference type="Gene3D" id="2.40.50.180">
    <property type="entry name" value="CheA-289, Domain 4"/>
    <property type="match status" value="1"/>
</dbReference>
<keyword evidence="3" id="KW-1185">Reference proteome</keyword>
<dbReference type="RefSeq" id="WP_317964939.1">
    <property type="nucleotide sequence ID" value="NZ_CP129118.1"/>
</dbReference>
<sequence length="158" mass="17871">MAQYNELVAREEMKVIVFQLMDKEYAIEVDVVESIEKLISITKVPRTPSYVYGVINLRGLVTPIVDLRERFGLEVKALDDSSRIIIVSMEDFEVGLIVDDANDVFDIPMSSIEPQPEVVGTIESEFIAGVAKVENRLLVLLNLERVLEPLKRVTSDEF</sequence>